<protein>
    <submittedName>
        <fullName evidence="7">Sugar kinase</fullName>
    </submittedName>
</protein>
<dbReference type="SUPFAM" id="SSF53613">
    <property type="entry name" value="Ribokinase-like"/>
    <property type="match status" value="1"/>
</dbReference>
<dbReference type="RefSeq" id="WP_283713447.1">
    <property type="nucleotide sequence ID" value="NZ_JASJEW010000004.1"/>
</dbReference>
<keyword evidence="4 7" id="KW-0418">Kinase</keyword>
<proteinExistence type="inferred from homology"/>
<dbReference type="PROSITE" id="PS00584">
    <property type="entry name" value="PFKB_KINASES_2"/>
    <property type="match status" value="1"/>
</dbReference>
<dbReference type="InterPro" id="IPR011611">
    <property type="entry name" value="PfkB_dom"/>
</dbReference>
<dbReference type="Pfam" id="PF00294">
    <property type="entry name" value="PfkB"/>
    <property type="match status" value="1"/>
</dbReference>
<dbReference type="Gene3D" id="3.40.1190.20">
    <property type="match status" value="1"/>
</dbReference>
<feature type="domain" description="Carbohydrate kinase PfkB" evidence="6">
    <location>
        <begin position="29"/>
        <end position="311"/>
    </location>
</feature>
<reference evidence="7" key="1">
    <citation type="submission" date="2023-05" db="EMBL/GenBank/DDBJ databases">
        <title>[olsenella] sp. nov., isolated from a pig farm feces dump.</title>
        <authorList>
            <person name="Chang Y.-H."/>
        </authorList>
    </citation>
    <scope>NUCLEOTIDE SEQUENCE</scope>
    <source>
        <strain evidence="7">YH-ols2217</strain>
    </source>
</reference>
<evidence type="ECO:0000313" key="7">
    <source>
        <dbReference type="EMBL" id="MDJ1130315.1"/>
    </source>
</evidence>
<evidence type="ECO:0000313" key="8">
    <source>
        <dbReference type="Proteomes" id="UP001431693"/>
    </source>
</evidence>
<dbReference type="CDD" id="cd01166">
    <property type="entry name" value="KdgK"/>
    <property type="match status" value="1"/>
</dbReference>
<dbReference type="Proteomes" id="UP001431693">
    <property type="component" value="Unassembled WGS sequence"/>
</dbReference>
<dbReference type="PANTHER" id="PTHR43085:SF1">
    <property type="entry name" value="PSEUDOURIDINE KINASE-RELATED"/>
    <property type="match status" value="1"/>
</dbReference>
<comment type="caution">
    <text evidence="7">The sequence shown here is derived from an EMBL/GenBank/DDBJ whole genome shotgun (WGS) entry which is preliminary data.</text>
</comment>
<organism evidence="7 8">
    <name type="scientific">Kribbibacterium absianum</name>
    <dbReference type="NCBI Taxonomy" id="3044210"/>
    <lineage>
        <taxon>Bacteria</taxon>
        <taxon>Bacillati</taxon>
        <taxon>Actinomycetota</taxon>
        <taxon>Coriobacteriia</taxon>
        <taxon>Coriobacteriales</taxon>
        <taxon>Kribbibacteriaceae</taxon>
        <taxon>Kribbibacterium</taxon>
    </lineage>
</organism>
<evidence type="ECO:0000256" key="4">
    <source>
        <dbReference type="ARBA" id="ARBA00022777"/>
    </source>
</evidence>
<name>A0ABT6ZMN5_9ACTN</name>
<dbReference type="EMBL" id="JASJEX010000005">
    <property type="protein sequence ID" value="MDJ1130315.1"/>
    <property type="molecule type" value="Genomic_DNA"/>
</dbReference>
<gene>
    <name evidence="7" type="ORF">QJ043_09530</name>
</gene>
<dbReference type="GO" id="GO:0016301">
    <property type="term" value="F:kinase activity"/>
    <property type="evidence" value="ECO:0007669"/>
    <property type="project" value="UniProtKB-KW"/>
</dbReference>
<accession>A0ABT6ZMN5</accession>
<dbReference type="InterPro" id="IPR029056">
    <property type="entry name" value="Ribokinase-like"/>
</dbReference>
<dbReference type="InterPro" id="IPR002173">
    <property type="entry name" value="Carboh/pur_kinase_PfkB_CS"/>
</dbReference>
<evidence type="ECO:0000256" key="5">
    <source>
        <dbReference type="ARBA" id="ARBA00022840"/>
    </source>
</evidence>
<evidence type="ECO:0000259" key="6">
    <source>
        <dbReference type="Pfam" id="PF00294"/>
    </source>
</evidence>
<comment type="similarity">
    <text evidence="1">Belongs to the carbohydrate kinase PfkB family.</text>
</comment>
<keyword evidence="8" id="KW-1185">Reference proteome</keyword>
<sequence length="337" mass="34500">MDQAAASVRSQRFLLAGEPLALLMAQQEGPLASVGAWSQGLAGAELNVAVGLTRLGHEAEYLTRLGTDPFGDAVLAAMGEKGVSTARVARDATRPTGSMLKGLAKHGDPDIYYYRTGSAASALSPTDVDALDLGDYHTIHLTGILPALSASCREAAYELAIRGRAAGARVTFDPNVRPSLWNSSSLMQDTLQTLGGLADVVLPGIGECEVLLGTADPEEAGRRWLGLGASLAIIKLGPAGAYWVSRDGSEGYVPGYEVPRVVDTVGAGDGFAAGAVSALAEGLGSADAAARGCAIGALQVTRRGDNDGLPTREELAAFMGAAPRASLDAGTHEETAA</sequence>
<evidence type="ECO:0000256" key="1">
    <source>
        <dbReference type="ARBA" id="ARBA00010688"/>
    </source>
</evidence>
<evidence type="ECO:0000256" key="2">
    <source>
        <dbReference type="ARBA" id="ARBA00022679"/>
    </source>
</evidence>
<dbReference type="InterPro" id="IPR050306">
    <property type="entry name" value="PfkB_Carbo_kinase"/>
</dbReference>
<dbReference type="PANTHER" id="PTHR43085">
    <property type="entry name" value="HEXOKINASE FAMILY MEMBER"/>
    <property type="match status" value="1"/>
</dbReference>
<keyword evidence="3" id="KW-0547">Nucleotide-binding</keyword>
<keyword evidence="5" id="KW-0067">ATP-binding</keyword>
<evidence type="ECO:0000256" key="3">
    <source>
        <dbReference type="ARBA" id="ARBA00022741"/>
    </source>
</evidence>
<keyword evidence="2" id="KW-0808">Transferase</keyword>